<proteinExistence type="predicted"/>
<protein>
    <submittedName>
        <fullName evidence="4">Cyclohydrolase</fullName>
    </submittedName>
</protein>
<dbReference type="SUPFAM" id="SSF142695">
    <property type="entry name" value="RibA-like"/>
    <property type="match status" value="1"/>
</dbReference>
<comment type="caution">
    <text evidence="4">The sequence shown here is derived from an EMBL/GenBank/DDBJ whole genome shotgun (WGS) entry which is preliminary data.</text>
</comment>
<dbReference type="Gene3D" id="3.40.50.10990">
    <property type="entry name" value="GTP cyclohydrolase II"/>
    <property type="match status" value="1"/>
</dbReference>
<dbReference type="OrthoDB" id="57939at2759"/>
<sequence length="561" mass="60153">MSQDTVLEQILLTLKTLGEKQDDLAKKVEAISLTHPSPLNISPFKSVGITDSIPPSPVVTGIDHIPCGPSRAPISNTGTSPKSDNPLATRSGAISPVGGGVEALNWTRRTSFPTSPKAATNGTGTSTPYGNLSLAAAAVGAGAPGPLSPVDKGEKGGHGEEGGKEKKALYPSRVVLTTYPSQAGVNPIPVHWGAGPTGRDRGPVVCSRIKSNLPIRNSIGAHSGSYSIFRSLSIAMGQLRPDWRPDLTNTHPPFVLPPQPGWFGDGTSLEPEHNKKGWKIVTLDPWGAMSQELWAKEYAEGLDVRPTIAQTKAHIKIEELDTLARKGEFSVDGEIVIKSPELAAFPGVDQGVEINCYKAAIDPVWYLPGVAERLGIEESTLRRALFEDTGGMYPELLTRPDIKIFLPPIAGTTIYIMGDPSKLSNPETEVTCRPHDSCSGSDVFGSDICTCRPYLIFGISEAIKCAQRGGVGVIAYFNKEGRSLGEVVKYMVYNRRKRGGDNAAEYFDNTVSVAGVKDARHQDLMPDVLHFLGIKRIDNLISMSNLKYDAIVGSGIEVVNR</sequence>
<keyword evidence="5" id="KW-1185">Reference proteome</keyword>
<organism evidence="4 5">
    <name type="scientific">Tremella mesenterica</name>
    <name type="common">Jelly fungus</name>
    <dbReference type="NCBI Taxonomy" id="5217"/>
    <lineage>
        <taxon>Eukaryota</taxon>
        <taxon>Fungi</taxon>
        <taxon>Dikarya</taxon>
        <taxon>Basidiomycota</taxon>
        <taxon>Agaricomycotina</taxon>
        <taxon>Tremellomycetes</taxon>
        <taxon>Tremellales</taxon>
        <taxon>Tremellaceae</taxon>
        <taxon>Tremella</taxon>
    </lineage>
</organism>
<evidence type="ECO:0000259" key="3">
    <source>
        <dbReference type="Pfam" id="PF12471"/>
    </source>
</evidence>
<dbReference type="PANTHER" id="PTHR47259:SF2">
    <property type="entry name" value="URACIL-REGULATED PROTEIN 1"/>
    <property type="match status" value="1"/>
</dbReference>
<feature type="compositionally biased region" description="Polar residues" evidence="1">
    <location>
        <begin position="73"/>
        <end position="88"/>
    </location>
</feature>
<dbReference type="InterPro" id="IPR036144">
    <property type="entry name" value="RibA-like_sf"/>
</dbReference>
<keyword evidence="4" id="KW-0378">Hydrolase</keyword>
<feature type="domain" description="GTP cyclohydrolase N-terminal" evidence="3">
    <location>
        <begin position="173"/>
        <end position="388"/>
    </location>
</feature>
<evidence type="ECO:0000313" key="4">
    <source>
        <dbReference type="EMBL" id="RXK37020.1"/>
    </source>
</evidence>
<dbReference type="Proteomes" id="UP000289152">
    <property type="component" value="Unassembled WGS sequence"/>
</dbReference>
<dbReference type="GO" id="GO:0016787">
    <property type="term" value="F:hydrolase activity"/>
    <property type="evidence" value="ECO:0007669"/>
    <property type="project" value="UniProtKB-KW"/>
</dbReference>
<dbReference type="NCBIfam" id="NF005536">
    <property type="entry name" value="PRK07198.1"/>
    <property type="match status" value="1"/>
</dbReference>
<dbReference type="EMBL" id="SDIL01000080">
    <property type="protein sequence ID" value="RXK37020.1"/>
    <property type="molecule type" value="Genomic_DNA"/>
</dbReference>
<evidence type="ECO:0000313" key="5">
    <source>
        <dbReference type="Proteomes" id="UP000289152"/>
    </source>
</evidence>
<dbReference type="Pfam" id="PF00925">
    <property type="entry name" value="GTP_cyclohydro2"/>
    <property type="match status" value="1"/>
</dbReference>
<accession>A0A4Q1BHF1</accession>
<gene>
    <name evidence="4" type="ORF">M231_05727</name>
</gene>
<dbReference type="STRING" id="5217.A0A4Q1BHF1"/>
<feature type="compositionally biased region" description="Basic and acidic residues" evidence="1">
    <location>
        <begin position="151"/>
        <end position="166"/>
    </location>
</feature>
<dbReference type="Pfam" id="PF12471">
    <property type="entry name" value="GTP_CH_N"/>
    <property type="match status" value="1"/>
</dbReference>
<feature type="region of interest" description="Disordered" evidence="1">
    <location>
        <begin position="66"/>
        <end position="96"/>
    </location>
</feature>
<evidence type="ECO:0000259" key="2">
    <source>
        <dbReference type="Pfam" id="PF00925"/>
    </source>
</evidence>
<dbReference type="AlphaFoldDB" id="A0A4Q1BHF1"/>
<dbReference type="InParanoid" id="A0A4Q1BHF1"/>
<dbReference type="VEuPathDB" id="FungiDB:TREMEDRAFT_73806"/>
<name>A0A4Q1BHF1_TREME</name>
<reference evidence="4 5" key="1">
    <citation type="submission" date="2016-06" db="EMBL/GenBank/DDBJ databases">
        <title>Evolution of pathogenesis and genome organization in the Tremellales.</title>
        <authorList>
            <person name="Cuomo C."/>
            <person name="Litvintseva A."/>
            <person name="Heitman J."/>
            <person name="Chen Y."/>
            <person name="Sun S."/>
            <person name="Springer D."/>
            <person name="Dromer F."/>
            <person name="Young S."/>
            <person name="Zeng Q."/>
            <person name="Chapman S."/>
            <person name="Gujja S."/>
            <person name="Saif S."/>
            <person name="Birren B."/>
        </authorList>
    </citation>
    <scope>NUCLEOTIDE SEQUENCE [LARGE SCALE GENOMIC DNA]</scope>
    <source>
        <strain evidence="4 5">ATCC 28783</strain>
    </source>
</reference>
<evidence type="ECO:0000256" key="1">
    <source>
        <dbReference type="SAM" id="MobiDB-lite"/>
    </source>
</evidence>
<feature type="domain" description="GTP cyclohydrolase II" evidence="2">
    <location>
        <begin position="416"/>
        <end position="561"/>
    </location>
</feature>
<feature type="region of interest" description="Disordered" evidence="1">
    <location>
        <begin position="143"/>
        <end position="166"/>
    </location>
</feature>
<dbReference type="PANTHER" id="PTHR47259">
    <property type="match status" value="1"/>
</dbReference>
<dbReference type="InterPro" id="IPR032677">
    <property type="entry name" value="GTP_cyclohydro_II"/>
</dbReference>
<dbReference type="InterPro" id="IPR022163">
    <property type="entry name" value="GTP_CH_N"/>
</dbReference>